<dbReference type="AlphaFoldDB" id="A0A3B1AEN5"/>
<dbReference type="InterPro" id="IPR001633">
    <property type="entry name" value="EAL_dom"/>
</dbReference>
<dbReference type="InterPro" id="IPR050706">
    <property type="entry name" value="Cyclic-di-GMP_PDE-like"/>
</dbReference>
<dbReference type="PANTHER" id="PTHR33121">
    <property type="entry name" value="CYCLIC DI-GMP PHOSPHODIESTERASE PDEF"/>
    <property type="match status" value="1"/>
</dbReference>
<organism evidence="2">
    <name type="scientific">hydrothermal vent metagenome</name>
    <dbReference type="NCBI Taxonomy" id="652676"/>
    <lineage>
        <taxon>unclassified sequences</taxon>
        <taxon>metagenomes</taxon>
        <taxon>ecological metagenomes</taxon>
    </lineage>
</organism>
<evidence type="ECO:0000313" key="2">
    <source>
        <dbReference type="EMBL" id="VAW98353.1"/>
    </source>
</evidence>
<proteinExistence type="predicted"/>
<sequence length="189" mass="21455">MIGEENKIVASGAFIPAAERYNFMSTIDKWVINEIFRLLQELNKFNDDNVIYELSINLSGTTICELGLKEYIIEKQNQYNIDAKHICFEVTETSAVANLNDATILIKELKNSGFKFSLDDFGSGKSSFTYLKVLDVDFLKIDGSFVRDIEHDEVDLAMVEFINHTGQVMGMFTVAEFVENDAILLFYTS</sequence>
<protein>
    <submittedName>
        <fullName evidence="2">Diguanylate cyclase/phosphodiesterase (GGDEF &amp; EAL domains) with PAS/PAC sensor(S)</fullName>
    </submittedName>
</protein>
<dbReference type="SUPFAM" id="SSF141868">
    <property type="entry name" value="EAL domain-like"/>
    <property type="match status" value="1"/>
</dbReference>
<gene>
    <name evidence="2" type="ORF">MNBD_GAMMA22-2465</name>
</gene>
<dbReference type="CDD" id="cd01948">
    <property type="entry name" value="EAL"/>
    <property type="match status" value="1"/>
</dbReference>
<accession>A0A3B1AEN5</accession>
<feature type="domain" description="EAL" evidence="1">
    <location>
        <begin position="1"/>
        <end position="189"/>
    </location>
</feature>
<dbReference type="InterPro" id="IPR035919">
    <property type="entry name" value="EAL_sf"/>
</dbReference>
<dbReference type="SMART" id="SM00052">
    <property type="entry name" value="EAL"/>
    <property type="match status" value="1"/>
</dbReference>
<dbReference type="Pfam" id="PF00563">
    <property type="entry name" value="EAL"/>
    <property type="match status" value="1"/>
</dbReference>
<dbReference type="GO" id="GO:0071111">
    <property type="term" value="F:cyclic-guanylate-specific phosphodiesterase activity"/>
    <property type="evidence" value="ECO:0007669"/>
    <property type="project" value="InterPro"/>
</dbReference>
<dbReference type="PROSITE" id="PS50883">
    <property type="entry name" value="EAL"/>
    <property type="match status" value="1"/>
</dbReference>
<name>A0A3B1AEN5_9ZZZZ</name>
<evidence type="ECO:0000259" key="1">
    <source>
        <dbReference type="PROSITE" id="PS50883"/>
    </source>
</evidence>
<dbReference type="PANTHER" id="PTHR33121:SF23">
    <property type="entry name" value="CYCLIC DI-GMP PHOSPHODIESTERASE PDEB"/>
    <property type="match status" value="1"/>
</dbReference>
<dbReference type="EMBL" id="UOFS01000037">
    <property type="protein sequence ID" value="VAW98353.1"/>
    <property type="molecule type" value="Genomic_DNA"/>
</dbReference>
<reference evidence="2" key="1">
    <citation type="submission" date="2018-06" db="EMBL/GenBank/DDBJ databases">
        <authorList>
            <person name="Zhirakovskaya E."/>
        </authorList>
    </citation>
    <scope>NUCLEOTIDE SEQUENCE</scope>
</reference>
<dbReference type="Gene3D" id="3.20.20.450">
    <property type="entry name" value="EAL domain"/>
    <property type="match status" value="1"/>
</dbReference>